<feature type="transmembrane region" description="Helical" evidence="9">
    <location>
        <begin position="220"/>
        <end position="240"/>
    </location>
</feature>
<feature type="transmembrane region" description="Helical" evidence="9">
    <location>
        <begin position="252"/>
        <end position="272"/>
    </location>
</feature>
<dbReference type="CDD" id="cd06579">
    <property type="entry name" value="TM_PBP1_transp_AraH_like"/>
    <property type="match status" value="1"/>
</dbReference>
<dbReference type="PANTHER" id="PTHR32196:SF21">
    <property type="entry name" value="ABC TRANSPORTER PERMEASE PROTEIN YPHD-RELATED"/>
    <property type="match status" value="1"/>
</dbReference>
<feature type="transmembrane region" description="Helical" evidence="9">
    <location>
        <begin position="176"/>
        <end position="199"/>
    </location>
</feature>
<organism evidence="10 11">
    <name type="scientific">Sodalis ligni</name>
    <dbReference type="NCBI Taxonomy" id="2697027"/>
    <lineage>
        <taxon>Bacteria</taxon>
        <taxon>Pseudomonadati</taxon>
        <taxon>Pseudomonadota</taxon>
        <taxon>Gammaproteobacteria</taxon>
        <taxon>Enterobacterales</taxon>
        <taxon>Bruguierivoracaceae</taxon>
        <taxon>Sodalis</taxon>
    </lineage>
</organism>
<keyword evidence="8 9" id="KW-0472">Membrane</keyword>
<protein>
    <submittedName>
        <fullName evidence="10">Allose ABC transporter membrane protein</fullName>
    </submittedName>
</protein>
<dbReference type="GO" id="GO:0005886">
    <property type="term" value="C:plasma membrane"/>
    <property type="evidence" value="ECO:0007669"/>
    <property type="project" value="UniProtKB-SubCell"/>
</dbReference>
<dbReference type="AlphaFoldDB" id="A0A4R1NGZ8"/>
<dbReference type="GO" id="GO:0022857">
    <property type="term" value="F:transmembrane transporter activity"/>
    <property type="evidence" value="ECO:0007669"/>
    <property type="project" value="InterPro"/>
</dbReference>
<reference evidence="10 11" key="1">
    <citation type="submission" date="2019-02" db="EMBL/GenBank/DDBJ databases">
        <title>Investigation of anaerobic lignin degradation for improved lignocellulosic biofuels.</title>
        <authorList>
            <person name="Deangelis K."/>
        </authorList>
    </citation>
    <scope>NUCLEOTIDE SEQUENCE [LARGE SCALE GENOMIC DNA]</scope>
    <source>
        <strain evidence="10 11">159R</strain>
    </source>
</reference>
<feature type="transmembrane region" description="Helical" evidence="9">
    <location>
        <begin position="105"/>
        <end position="127"/>
    </location>
</feature>
<dbReference type="InterPro" id="IPR001851">
    <property type="entry name" value="ABC_transp_permease"/>
</dbReference>
<evidence type="ECO:0000256" key="6">
    <source>
        <dbReference type="ARBA" id="ARBA00022692"/>
    </source>
</evidence>
<evidence type="ECO:0000256" key="7">
    <source>
        <dbReference type="ARBA" id="ARBA00022989"/>
    </source>
</evidence>
<keyword evidence="7 9" id="KW-1133">Transmembrane helix</keyword>
<comment type="similarity">
    <text evidence="2">Belongs to the binding-protein-dependent transport system permease family. AraH/RbsC subfamily.</text>
</comment>
<evidence type="ECO:0000256" key="4">
    <source>
        <dbReference type="ARBA" id="ARBA00022475"/>
    </source>
</evidence>
<evidence type="ECO:0000313" key="11">
    <source>
        <dbReference type="Proteomes" id="UP000294555"/>
    </source>
</evidence>
<name>A0A4R1NGZ8_9GAMM</name>
<dbReference type="OrthoDB" id="8843934at2"/>
<proteinExistence type="inferred from homology"/>
<accession>A0A4R1NGZ8</accession>
<keyword evidence="3" id="KW-0813">Transport</keyword>
<feature type="transmembrane region" description="Helical" evidence="9">
    <location>
        <begin position="69"/>
        <end position="93"/>
    </location>
</feature>
<sequence>MGATTKLGEIKMDKSKFNFQKFWDQYGTFFILAIIVAIFGSLSSEYFLKANNITQILVQSSVTVLIGMGEFFAILVAGIDLSVGAVLALSGMVTAKLMLAGLDPLSAALIGGVLVGGLLGAINGCLVNWTGLHPFIITLGTNAIFRGVTLVISDANSVYGFSFGFVNFFAASPLGIPVPVIFALLIAVILWFITAHTRLGRNIYALGGNKNSAFFSGIDVKFHILIVFIISGICAGLAGVVSTARLGAAEPLAGIGFETYAIASAIIGGTSFFGGKGRIFSVVIGGLIIGTINNGLNILQVQTYYQLVVMGGLIIAAVALDRLISK</sequence>
<evidence type="ECO:0000256" key="1">
    <source>
        <dbReference type="ARBA" id="ARBA00004429"/>
    </source>
</evidence>
<comment type="caution">
    <text evidence="10">The sequence shown here is derived from an EMBL/GenBank/DDBJ whole genome shotgun (WGS) entry which is preliminary data.</text>
</comment>
<evidence type="ECO:0000256" key="8">
    <source>
        <dbReference type="ARBA" id="ARBA00023136"/>
    </source>
</evidence>
<evidence type="ECO:0000256" key="3">
    <source>
        <dbReference type="ARBA" id="ARBA00022448"/>
    </source>
</evidence>
<dbReference type="EMBL" id="SJOI01000001">
    <property type="protein sequence ID" value="TCL03996.1"/>
    <property type="molecule type" value="Genomic_DNA"/>
</dbReference>
<evidence type="ECO:0000313" key="10">
    <source>
        <dbReference type="EMBL" id="TCL03996.1"/>
    </source>
</evidence>
<dbReference type="Pfam" id="PF02653">
    <property type="entry name" value="BPD_transp_2"/>
    <property type="match status" value="1"/>
</dbReference>
<feature type="transmembrane region" description="Helical" evidence="9">
    <location>
        <begin position="304"/>
        <end position="324"/>
    </location>
</feature>
<feature type="transmembrane region" description="Helical" evidence="9">
    <location>
        <begin position="26"/>
        <end position="48"/>
    </location>
</feature>
<dbReference type="Proteomes" id="UP000294555">
    <property type="component" value="Unassembled WGS sequence"/>
</dbReference>
<dbReference type="PANTHER" id="PTHR32196">
    <property type="entry name" value="ABC TRANSPORTER PERMEASE PROTEIN YPHD-RELATED-RELATED"/>
    <property type="match status" value="1"/>
</dbReference>
<keyword evidence="11" id="KW-1185">Reference proteome</keyword>
<keyword evidence="6 9" id="KW-0812">Transmembrane</keyword>
<evidence type="ECO:0000256" key="9">
    <source>
        <dbReference type="SAM" id="Phobius"/>
    </source>
</evidence>
<dbReference type="NCBIfam" id="NF007252">
    <property type="entry name" value="PRK09699.1"/>
    <property type="match status" value="1"/>
</dbReference>
<keyword evidence="5" id="KW-0997">Cell inner membrane</keyword>
<keyword evidence="4" id="KW-1003">Cell membrane</keyword>
<evidence type="ECO:0000256" key="2">
    <source>
        <dbReference type="ARBA" id="ARBA00007942"/>
    </source>
</evidence>
<gene>
    <name evidence="10" type="ORF">EZJ58_2089</name>
</gene>
<feature type="transmembrane region" description="Helical" evidence="9">
    <location>
        <begin position="279"/>
        <end position="298"/>
    </location>
</feature>
<evidence type="ECO:0000256" key="5">
    <source>
        <dbReference type="ARBA" id="ARBA00022519"/>
    </source>
</evidence>
<comment type="subcellular location">
    <subcellularLocation>
        <location evidence="1">Cell inner membrane</location>
        <topology evidence="1">Multi-pass membrane protein</topology>
    </subcellularLocation>
</comment>